<evidence type="ECO:0000313" key="2">
    <source>
        <dbReference type="EnsemblMetazoa" id="GBRI036564-PA"/>
    </source>
</evidence>
<keyword evidence="3" id="KW-1185">Reference proteome</keyword>
<keyword evidence="1" id="KW-0472">Membrane</keyword>
<reference evidence="2" key="2">
    <citation type="submission" date="2020-05" db="UniProtKB">
        <authorList>
            <consortium name="EnsemblMetazoa"/>
        </authorList>
    </citation>
    <scope>IDENTIFICATION</scope>
    <source>
        <strain evidence="2">IAEA</strain>
    </source>
</reference>
<dbReference type="AlphaFoldDB" id="A0A1A9WXU1"/>
<protein>
    <submittedName>
        <fullName evidence="2">Uncharacterized protein</fullName>
    </submittedName>
</protein>
<dbReference type="Proteomes" id="UP000091820">
    <property type="component" value="Unassembled WGS sequence"/>
</dbReference>
<dbReference type="VEuPathDB" id="VectorBase:GBRI036564"/>
<reference evidence="3" key="1">
    <citation type="submission" date="2014-03" db="EMBL/GenBank/DDBJ databases">
        <authorList>
            <person name="Aksoy S."/>
            <person name="Warren W."/>
            <person name="Wilson R.K."/>
        </authorList>
    </citation>
    <scope>NUCLEOTIDE SEQUENCE [LARGE SCALE GENOMIC DNA]</scope>
    <source>
        <strain evidence="3">IAEA</strain>
    </source>
</reference>
<name>A0A1A9WXU1_9MUSC</name>
<proteinExistence type="predicted"/>
<keyword evidence="1" id="KW-1133">Transmembrane helix</keyword>
<dbReference type="EnsemblMetazoa" id="GBRI036564-RA">
    <property type="protein sequence ID" value="GBRI036564-PA"/>
    <property type="gene ID" value="GBRI036564"/>
</dbReference>
<evidence type="ECO:0000313" key="3">
    <source>
        <dbReference type="Proteomes" id="UP000091820"/>
    </source>
</evidence>
<accession>A0A1A9WXU1</accession>
<feature type="transmembrane region" description="Helical" evidence="1">
    <location>
        <begin position="92"/>
        <end position="112"/>
    </location>
</feature>
<sequence>MLTHEHKKFIRIQTDILVLVQSFLTYYPVFLMQQPPKRLLSQFYCNVLTLPFKGYSLLPKCEISPVLETLVYPFKAKTGRTQLCSFYWSANLFTYVSIICHISITKFMLALLDVILQQTIKADLCP</sequence>
<evidence type="ECO:0000256" key="1">
    <source>
        <dbReference type="SAM" id="Phobius"/>
    </source>
</evidence>
<keyword evidence="1" id="KW-0812">Transmembrane</keyword>
<organism evidence="2 3">
    <name type="scientific">Glossina brevipalpis</name>
    <dbReference type="NCBI Taxonomy" id="37001"/>
    <lineage>
        <taxon>Eukaryota</taxon>
        <taxon>Metazoa</taxon>
        <taxon>Ecdysozoa</taxon>
        <taxon>Arthropoda</taxon>
        <taxon>Hexapoda</taxon>
        <taxon>Insecta</taxon>
        <taxon>Pterygota</taxon>
        <taxon>Neoptera</taxon>
        <taxon>Endopterygota</taxon>
        <taxon>Diptera</taxon>
        <taxon>Brachycera</taxon>
        <taxon>Muscomorpha</taxon>
        <taxon>Hippoboscoidea</taxon>
        <taxon>Glossinidae</taxon>
        <taxon>Glossina</taxon>
    </lineage>
</organism>